<dbReference type="Proteomes" id="UP000027337">
    <property type="component" value="Unassembled WGS sequence"/>
</dbReference>
<comment type="caution">
    <text evidence="1">The sequence shown here is derived from an EMBL/GenBank/DDBJ whole genome shotgun (WGS) entry which is preliminary data.</text>
</comment>
<gene>
    <name evidence="1" type="ORF">PM02_10175</name>
</gene>
<protein>
    <submittedName>
        <fullName evidence="1">Uncharacterized protein</fullName>
    </submittedName>
</protein>
<sequence>MWVWIIGTIVAVVAVISYGQYRTQKGTYRPLSSRQPARRAEEKTPLGMEALDMRIVSSATRRNESLERGQTNWTRKGFGSFTTSADTDIEPLADDETYAARFHTAFQKDKTKD</sequence>
<dbReference type="AlphaFoldDB" id="A0A061SQW7"/>
<proteinExistence type="predicted"/>
<accession>A0A061SQW7</accession>
<dbReference type="EMBL" id="JEMU01000007">
    <property type="protein sequence ID" value="KAJ03247.1"/>
    <property type="molecule type" value="Genomic_DNA"/>
</dbReference>
<dbReference type="RefSeq" id="WP_051584117.1">
    <property type="nucleotide sequence ID" value="NZ_JAFBPZ010000003.1"/>
</dbReference>
<name>A0A061SQW7_9RHOB</name>
<evidence type="ECO:0000313" key="1">
    <source>
        <dbReference type="EMBL" id="KAJ03247.1"/>
    </source>
</evidence>
<reference evidence="1 2" key="1">
    <citation type="journal article" date="2014" name="Genome Announc.">
        <title>Draft Genome Sequences of Two Isolates of the Roseobacter Group, Sulfitobacter sp. Strains 3SOLIMAR09 and 1FIGIMAR09, from Harbors of Mallorca Island (Mediterranean Sea).</title>
        <authorList>
            <person name="Mas-Llado M."/>
            <person name="Pina-Villalonga J.M."/>
            <person name="Brunet-Galmes I."/>
            <person name="Nogales B."/>
            <person name="Bosch R."/>
        </authorList>
    </citation>
    <scope>NUCLEOTIDE SEQUENCE [LARGE SCALE GENOMIC DNA]</scope>
    <source>
        <strain evidence="1 2">1FIGIMAR09</strain>
    </source>
</reference>
<evidence type="ECO:0000313" key="2">
    <source>
        <dbReference type="Proteomes" id="UP000027337"/>
    </source>
</evidence>
<organism evidence="1 2">
    <name type="scientific">Sulfitobacter mediterraneus</name>
    <dbReference type="NCBI Taxonomy" id="83219"/>
    <lineage>
        <taxon>Bacteria</taxon>
        <taxon>Pseudomonadati</taxon>
        <taxon>Pseudomonadota</taxon>
        <taxon>Alphaproteobacteria</taxon>
        <taxon>Rhodobacterales</taxon>
        <taxon>Roseobacteraceae</taxon>
        <taxon>Sulfitobacter</taxon>
    </lineage>
</organism>
<dbReference type="STRING" id="83219.PM02_10175"/>
<keyword evidence="2" id="KW-1185">Reference proteome</keyword>
<dbReference type="eggNOG" id="ENOG5033F2F">
    <property type="taxonomic scope" value="Bacteria"/>
</dbReference>